<dbReference type="InterPro" id="IPR016035">
    <property type="entry name" value="Acyl_Trfase/lysoPLipase"/>
</dbReference>
<feature type="region of interest" description="Disordered" evidence="2">
    <location>
        <begin position="47"/>
        <end position="81"/>
    </location>
</feature>
<keyword evidence="1" id="KW-0808">Transferase</keyword>
<feature type="non-terminal residue" evidence="4">
    <location>
        <position position="1"/>
    </location>
</feature>
<sequence>AGAVELLGEAREWPETGRPRRVGVSSFGVSGTNAHLILEHDPLTDAAQDHTGAADDDADTETSRAVGGAEHELGPEEDSAHEVLPYVLSGRGAEGLRGQADRLAEHLAPSADPSDQPRSPLRDVARSLATTRAVLRNRAVVVARDREAAVAGLRAFARGEEAPELVTGAPAPGGVGVLFAGQGSQWVGMGRGLYGAFPVFAEAFDEVCGALDGALGGCVDRGV</sequence>
<dbReference type="InterPro" id="IPR054514">
    <property type="entry name" value="RhiE-like_linker"/>
</dbReference>
<dbReference type="PANTHER" id="PTHR43775">
    <property type="entry name" value="FATTY ACID SYNTHASE"/>
    <property type="match status" value="1"/>
</dbReference>
<gene>
    <name evidence="4" type="ORF">ACFO4E_30110</name>
</gene>
<feature type="domain" description="RhiE-like KS-MAT linker" evidence="3">
    <location>
        <begin position="87"/>
        <end position="159"/>
    </location>
</feature>
<dbReference type="InterPro" id="IPR001227">
    <property type="entry name" value="Ac_transferase_dom_sf"/>
</dbReference>
<dbReference type="SUPFAM" id="SSF52151">
    <property type="entry name" value="FabD/lysophospholipase-like"/>
    <property type="match status" value="1"/>
</dbReference>
<name>A0ABV9E4J7_9ACTN</name>
<evidence type="ECO:0000256" key="2">
    <source>
        <dbReference type="SAM" id="MobiDB-lite"/>
    </source>
</evidence>
<evidence type="ECO:0000313" key="4">
    <source>
        <dbReference type="EMBL" id="MFC4566129.1"/>
    </source>
</evidence>
<dbReference type="InterPro" id="IPR016039">
    <property type="entry name" value="Thiolase-like"/>
</dbReference>
<evidence type="ECO:0000259" key="3">
    <source>
        <dbReference type="Pfam" id="PF22336"/>
    </source>
</evidence>
<keyword evidence="5" id="KW-1185">Reference proteome</keyword>
<proteinExistence type="predicted"/>
<dbReference type="Gene3D" id="3.40.366.10">
    <property type="entry name" value="Malonyl-Coenzyme A Acyl Carrier Protein, domain 2"/>
    <property type="match status" value="1"/>
</dbReference>
<dbReference type="SUPFAM" id="SSF53901">
    <property type="entry name" value="Thiolase-like"/>
    <property type="match status" value="1"/>
</dbReference>
<dbReference type="PANTHER" id="PTHR43775:SF51">
    <property type="entry name" value="INACTIVE PHENOLPHTHIOCEROL SYNTHESIS POLYKETIDE SYNTHASE TYPE I PKS1-RELATED"/>
    <property type="match status" value="1"/>
</dbReference>
<dbReference type="RefSeq" id="WP_378580746.1">
    <property type="nucleotide sequence ID" value="NZ_JBHSFQ010000101.1"/>
</dbReference>
<feature type="compositionally biased region" description="Basic and acidic residues" evidence="2">
    <location>
        <begin position="69"/>
        <end position="81"/>
    </location>
</feature>
<accession>A0ABV9E4J7</accession>
<dbReference type="InterPro" id="IPR050091">
    <property type="entry name" value="PKS_NRPS_Biosynth_Enz"/>
</dbReference>
<evidence type="ECO:0000313" key="5">
    <source>
        <dbReference type="Proteomes" id="UP001595923"/>
    </source>
</evidence>
<dbReference type="Gene3D" id="3.40.47.10">
    <property type="match status" value="1"/>
</dbReference>
<protein>
    <submittedName>
        <fullName evidence="4">Ketoacyl-synthetase C-terminal extension domain-containing protein</fullName>
    </submittedName>
</protein>
<reference evidence="5" key="1">
    <citation type="journal article" date="2019" name="Int. J. Syst. Evol. Microbiol.">
        <title>The Global Catalogue of Microorganisms (GCM) 10K type strain sequencing project: providing services to taxonomists for standard genome sequencing and annotation.</title>
        <authorList>
            <consortium name="The Broad Institute Genomics Platform"/>
            <consortium name="The Broad Institute Genome Sequencing Center for Infectious Disease"/>
            <person name="Wu L."/>
            <person name="Ma J."/>
        </authorList>
    </citation>
    <scope>NUCLEOTIDE SEQUENCE [LARGE SCALE GENOMIC DNA]</scope>
    <source>
        <strain evidence="5">XZYJ18</strain>
    </source>
</reference>
<feature type="non-terminal residue" evidence="4">
    <location>
        <position position="223"/>
    </location>
</feature>
<comment type="caution">
    <text evidence="4">The sequence shown here is derived from an EMBL/GenBank/DDBJ whole genome shotgun (WGS) entry which is preliminary data.</text>
</comment>
<evidence type="ECO:0000256" key="1">
    <source>
        <dbReference type="ARBA" id="ARBA00022679"/>
    </source>
</evidence>
<dbReference type="Pfam" id="PF22336">
    <property type="entry name" value="RhiE-like_linker"/>
    <property type="match status" value="1"/>
</dbReference>
<dbReference type="EMBL" id="JBHSFQ010000101">
    <property type="protein sequence ID" value="MFC4566129.1"/>
    <property type="molecule type" value="Genomic_DNA"/>
</dbReference>
<dbReference type="Proteomes" id="UP001595923">
    <property type="component" value="Unassembled WGS sequence"/>
</dbReference>
<organism evidence="4 5">
    <name type="scientific">Nocardiopsis mangrovi</name>
    <dbReference type="NCBI Taxonomy" id="1179818"/>
    <lineage>
        <taxon>Bacteria</taxon>
        <taxon>Bacillati</taxon>
        <taxon>Actinomycetota</taxon>
        <taxon>Actinomycetes</taxon>
        <taxon>Streptosporangiales</taxon>
        <taxon>Nocardiopsidaceae</taxon>
        <taxon>Nocardiopsis</taxon>
    </lineage>
</organism>